<feature type="domain" description="Major facilitator superfamily (MFS) profile" evidence="7">
    <location>
        <begin position="4"/>
        <end position="380"/>
    </location>
</feature>
<feature type="transmembrane region" description="Helical" evidence="6">
    <location>
        <begin position="70"/>
        <end position="89"/>
    </location>
</feature>
<dbReference type="PANTHER" id="PTHR43124:SF8">
    <property type="entry name" value="INNER MEMBRANE TRANSPORT PROTEIN YDHP"/>
    <property type="match status" value="1"/>
</dbReference>
<keyword evidence="2" id="KW-1003">Cell membrane</keyword>
<dbReference type="PROSITE" id="PS50850">
    <property type="entry name" value="MFS"/>
    <property type="match status" value="1"/>
</dbReference>
<proteinExistence type="predicted"/>
<evidence type="ECO:0000256" key="5">
    <source>
        <dbReference type="ARBA" id="ARBA00023136"/>
    </source>
</evidence>
<keyword evidence="4 6" id="KW-1133">Transmembrane helix</keyword>
<keyword evidence="3 6" id="KW-0812">Transmembrane</keyword>
<dbReference type="EMBL" id="JBHUIP010000008">
    <property type="protein sequence ID" value="MFD2262989.1"/>
    <property type="molecule type" value="Genomic_DNA"/>
</dbReference>
<comment type="caution">
    <text evidence="8">The sequence shown here is derived from an EMBL/GenBank/DDBJ whole genome shotgun (WGS) entry which is preliminary data.</text>
</comment>
<accession>A0ABW5DRB9</accession>
<evidence type="ECO:0000256" key="2">
    <source>
        <dbReference type="ARBA" id="ARBA00022475"/>
    </source>
</evidence>
<feature type="transmembrane region" description="Helical" evidence="6">
    <location>
        <begin position="95"/>
        <end position="117"/>
    </location>
</feature>
<dbReference type="InterPro" id="IPR036259">
    <property type="entry name" value="MFS_trans_sf"/>
</dbReference>
<keyword evidence="9" id="KW-1185">Reference proteome</keyword>
<evidence type="ECO:0000313" key="8">
    <source>
        <dbReference type="EMBL" id="MFD2262989.1"/>
    </source>
</evidence>
<evidence type="ECO:0000256" key="4">
    <source>
        <dbReference type="ARBA" id="ARBA00022989"/>
    </source>
</evidence>
<name>A0ABW5DRB9_9PROT</name>
<feature type="transmembrane region" description="Helical" evidence="6">
    <location>
        <begin position="236"/>
        <end position="257"/>
    </location>
</feature>
<feature type="transmembrane region" description="Helical" evidence="6">
    <location>
        <begin position="129"/>
        <end position="148"/>
    </location>
</feature>
<evidence type="ECO:0000256" key="3">
    <source>
        <dbReference type="ARBA" id="ARBA00022692"/>
    </source>
</evidence>
<evidence type="ECO:0000259" key="7">
    <source>
        <dbReference type="PROSITE" id="PS50850"/>
    </source>
</evidence>
<dbReference type="Gene3D" id="1.20.1250.20">
    <property type="entry name" value="MFS general substrate transporter like domains"/>
    <property type="match status" value="1"/>
</dbReference>
<gene>
    <name evidence="8" type="ORF">ACFSM5_08830</name>
</gene>
<dbReference type="InterPro" id="IPR050189">
    <property type="entry name" value="MFS_Efflux_Transporters"/>
</dbReference>
<dbReference type="CDD" id="cd17324">
    <property type="entry name" value="MFS_NepI_like"/>
    <property type="match status" value="1"/>
</dbReference>
<dbReference type="Pfam" id="PF07690">
    <property type="entry name" value="MFS_1"/>
    <property type="match status" value="1"/>
</dbReference>
<protein>
    <submittedName>
        <fullName evidence="8">MFS transporter</fullName>
    </submittedName>
</protein>
<dbReference type="SUPFAM" id="SSF103473">
    <property type="entry name" value="MFS general substrate transporter"/>
    <property type="match status" value="1"/>
</dbReference>
<comment type="subcellular location">
    <subcellularLocation>
        <location evidence="1">Cell membrane</location>
        <topology evidence="1">Multi-pass membrane protein</topology>
    </subcellularLocation>
</comment>
<sequence length="386" mass="40011">MPPALIALAVATFAIGTSEFVIMGLLPDLSIDLGVSIPAAGLLVSAYALTVTFGGPVVTLFAGRLERKRALLWLIGIFITGNILCAIAPNYTLLMIARIVTALSHASFFGIGVVVAADLVPYEKRSSAIALMFSGLTLANVGGVPLGTMLGHEMGWRSTFWALLPIAILATALLVIFVKPKPQDKPSTSMLREFVVLGRPQVLLTLGMSATISIALFSVLTYIAPLLESTAGMTTAEISAVLLLFGAGNLTGVLLGGKLADRNQMAAILGVFGVLLALYLALTVTSFWAWTASVTFFLLGAATFAPGPALQTRVLDYAKDAPNVSATLIHSAFNLGNAAGAWVGGIALTAGATYAQLPWIGVAFGALALALAFYAKKLGQRSAAAS</sequence>
<dbReference type="RefSeq" id="WP_379875958.1">
    <property type="nucleotide sequence ID" value="NZ_JBHUIP010000008.1"/>
</dbReference>
<keyword evidence="5 6" id="KW-0472">Membrane</keyword>
<feature type="transmembrane region" description="Helical" evidence="6">
    <location>
        <begin position="357"/>
        <end position="375"/>
    </location>
</feature>
<feature type="transmembrane region" description="Helical" evidence="6">
    <location>
        <begin position="264"/>
        <end position="282"/>
    </location>
</feature>
<evidence type="ECO:0000256" key="6">
    <source>
        <dbReference type="SAM" id="Phobius"/>
    </source>
</evidence>
<feature type="transmembrane region" description="Helical" evidence="6">
    <location>
        <begin position="201"/>
        <end position="224"/>
    </location>
</feature>
<feature type="transmembrane region" description="Helical" evidence="6">
    <location>
        <begin position="44"/>
        <end position="63"/>
    </location>
</feature>
<evidence type="ECO:0000256" key="1">
    <source>
        <dbReference type="ARBA" id="ARBA00004651"/>
    </source>
</evidence>
<feature type="transmembrane region" description="Helical" evidence="6">
    <location>
        <begin position="160"/>
        <end position="180"/>
    </location>
</feature>
<organism evidence="8 9">
    <name type="scientific">Lacibacterium aquatile</name>
    <dbReference type="NCBI Taxonomy" id="1168082"/>
    <lineage>
        <taxon>Bacteria</taxon>
        <taxon>Pseudomonadati</taxon>
        <taxon>Pseudomonadota</taxon>
        <taxon>Alphaproteobacteria</taxon>
        <taxon>Rhodospirillales</taxon>
        <taxon>Rhodospirillaceae</taxon>
    </lineage>
</organism>
<dbReference type="Proteomes" id="UP001597295">
    <property type="component" value="Unassembled WGS sequence"/>
</dbReference>
<reference evidence="9" key="1">
    <citation type="journal article" date="2019" name="Int. J. Syst. Evol. Microbiol.">
        <title>The Global Catalogue of Microorganisms (GCM) 10K type strain sequencing project: providing services to taxonomists for standard genome sequencing and annotation.</title>
        <authorList>
            <consortium name="The Broad Institute Genomics Platform"/>
            <consortium name="The Broad Institute Genome Sequencing Center for Infectious Disease"/>
            <person name="Wu L."/>
            <person name="Ma J."/>
        </authorList>
    </citation>
    <scope>NUCLEOTIDE SEQUENCE [LARGE SCALE GENOMIC DNA]</scope>
    <source>
        <strain evidence="9">CGMCC 1.19062</strain>
    </source>
</reference>
<dbReference type="PANTHER" id="PTHR43124">
    <property type="entry name" value="PURINE EFFLUX PUMP PBUE"/>
    <property type="match status" value="1"/>
</dbReference>
<dbReference type="InterPro" id="IPR011701">
    <property type="entry name" value="MFS"/>
</dbReference>
<dbReference type="InterPro" id="IPR020846">
    <property type="entry name" value="MFS_dom"/>
</dbReference>
<evidence type="ECO:0000313" key="9">
    <source>
        <dbReference type="Proteomes" id="UP001597295"/>
    </source>
</evidence>